<dbReference type="EMBL" id="JAGMUV010000005">
    <property type="protein sequence ID" value="KAH7156722.1"/>
    <property type="molecule type" value="Genomic_DNA"/>
</dbReference>
<reference evidence="2" key="1">
    <citation type="journal article" date="2021" name="Nat. Commun.">
        <title>Genetic determinants of endophytism in the Arabidopsis root mycobiome.</title>
        <authorList>
            <person name="Mesny F."/>
            <person name="Miyauchi S."/>
            <person name="Thiergart T."/>
            <person name="Pickel B."/>
            <person name="Atanasova L."/>
            <person name="Karlsson M."/>
            <person name="Huettel B."/>
            <person name="Barry K.W."/>
            <person name="Haridas S."/>
            <person name="Chen C."/>
            <person name="Bauer D."/>
            <person name="Andreopoulos W."/>
            <person name="Pangilinan J."/>
            <person name="LaButti K."/>
            <person name="Riley R."/>
            <person name="Lipzen A."/>
            <person name="Clum A."/>
            <person name="Drula E."/>
            <person name="Henrissat B."/>
            <person name="Kohler A."/>
            <person name="Grigoriev I.V."/>
            <person name="Martin F.M."/>
            <person name="Hacquard S."/>
        </authorList>
    </citation>
    <scope>NUCLEOTIDE SEQUENCE</scope>
    <source>
        <strain evidence="2">MPI-CAGE-AT-0147</strain>
    </source>
</reference>
<comment type="caution">
    <text evidence="2">The sequence shown here is derived from an EMBL/GenBank/DDBJ whole genome shotgun (WGS) entry which is preliminary data.</text>
</comment>
<gene>
    <name evidence="2" type="ORF">EDB81DRAFT_685386</name>
</gene>
<organism evidence="2 3">
    <name type="scientific">Dactylonectria macrodidyma</name>
    <dbReference type="NCBI Taxonomy" id="307937"/>
    <lineage>
        <taxon>Eukaryota</taxon>
        <taxon>Fungi</taxon>
        <taxon>Dikarya</taxon>
        <taxon>Ascomycota</taxon>
        <taxon>Pezizomycotina</taxon>
        <taxon>Sordariomycetes</taxon>
        <taxon>Hypocreomycetidae</taxon>
        <taxon>Hypocreales</taxon>
        <taxon>Nectriaceae</taxon>
        <taxon>Dactylonectria</taxon>
    </lineage>
</organism>
<protein>
    <submittedName>
        <fullName evidence="2">Uncharacterized protein</fullName>
    </submittedName>
</protein>
<evidence type="ECO:0000313" key="2">
    <source>
        <dbReference type="EMBL" id="KAH7156722.1"/>
    </source>
</evidence>
<accession>A0A9P9J8V4</accession>
<sequence>MAQLRSIRAPRLFSRSRSTSKPALGNSAWHMVGPGKEHLIEELDKLYWEGVKADLENIIRTLKEWQQPEYADVAIDDENDDHLYGFDTFIDQVSREARKYANYKRKESENGVKSNSHAKSPKDYRIKKVEYYRDKIKSEIKMAMDGTPKLEGMQQRAWMLLQSAGFLDLEKLIEHRPPANKPGVWNKPAVPQLTLSKLNKDLTPRFEPLRCTQPSCKRVICGSMFISNSPAEQGIVCENCYTIHHYASDSFSKAYKHSILSEAITSDMSKQLCGCKRPTKFDPSGNPIDLFPISTNDNHTAEERQKCNLFKLRGYIALAKYQGFLTVEGAKEPSTFARITSKLTSSGKKQTQRASFDSKAEKAVLSIKEDGEQAQAQADESIPPFVRKHAQKYPFANVHMALRVGPLIIENGVSQSKGGAHITFRELPIFQKRFLLKTRQENSLSIDGSADRNVFRRRHQATKGKQYSAIMKQVIGVPFSGVLPHDAELQIVNDLLEASRAPFDNSNLPVSDQNTILDSVLNPILSQLRILIQSRVKIYLQSIARRLLDPSVTLAWNATTNNCQTFCDSLINHDVFLYLFNGPSQPAGVVGPLYTMSFVCPDEGYTKQDVKTHFDVPKGLTEEYLLRFRFGRYYEADIIDTFQEYWHDWGAFGGSIYPYHDLFPWDCTEAYRQGDTKCGQCNLAKHVWAFPFDAWSIVALHLSRDSHMYAPAITNSPMEQSRNSQDSWLRNRLQVLTAGSILHRVAAAMAKSRSFCRATAWLHQEVPQDDSLSLIRVKLGGIHRAQPFSHYFEAGKGIDYWIAPWALHPRSEQIKMYEMLRDKRHQLSVMAPRLIDGAHDSCGNDEPVVGADSQDLSLANAAANVDGRNSTICDAPEASQCFPDAFPCRPGAGSNHYASRVTRQPNGGSRISSPPEGSHSRVGGGPNYSSSNSNWVGPFLNGSHGGGASGHNVQYGYKQAQVATYSA</sequence>
<keyword evidence="3" id="KW-1185">Reference proteome</keyword>
<evidence type="ECO:0000313" key="3">
    <source>
        <dbReference type="Proteomes" id="UP000738349"/>
    </source>
</evidence>
<proteinExistence type="predicted"/>
<feature type="region of interest" description="Disordered" evidence="1">
    <location>
        <begin position="1"/>
        <end position="25"/>
    </location>
</feature>
<dbReference type="Proteomes" id="UP000738349">
    <property type="component" value="Unassembled WGS sequence"/>
</dbReference>
<dbReference type="AlphaFoldDB" id="A0A9P9J8V4"/>
<feature type="region of interest" description="Disordered" evidence="1">
    <location>
        <begin position="896"/>
        <end position="929"/>
    </location>
</feature>
<name>A0A9P9J8V4_9HYPO</name>
<evidence type="ECO:0000256" key="1">
    <source>
        <dbReference type="SAM" id="MobiDB-lite"/>
    </source>
</evidence>
<dbReference type="OrthoDB" id="4455544at2759"/>
<feature type="compositionally biased region" description="Polar residues" evidence="1">
    <location>
        <begin position="901"/>
        <end position="912"/>
    </location>
</feature>